<name>A0ABS8N773_9CLOT</name>
<dbReference type="InterPro" id="IPR000847">
    <property type="entry name" value="LysR_HTH_N"/>
</dbReference>
<evidence type="ECO:0000256" key="2">
    <source>
        <dbReference type="ARBA" id="ARBA00023015"/>
    </source>
</evidence>
<feature type="domain" description="HTH lysR-type" evidence="5">
    <location>
        <begin position="1"/>
        <end position="58"/>
    </location>
</feature>
<keyword evidence="7" id="KW-1185">Reference proteome</keyword>
<dbReference type="Gene3D" id="1.10.10.10">
    <property type="entry name" value="Winged helix-like DNA-binding domain superfamily/Winged helix DNA-binding domain"/>
    <property type="match status" value="1"/>
</dbReference>
<dbReference type="SUPFAM" id="SSF53850">
    <property type="entry name" value="Periplasmic binding protein-like II"/>
    <property type="match status" value="1"/>
</dbReference>
<dbReference type="Proteomes" id="UP001165422">
    <property type="component" value="Unassembled WGS sequence"/>
</dbReference>
<evidence type="ECO:0000313" key="6">
    <source>
        <dbReference type="EMBL" id="MCC9295648.1"/>
    </source>
</evidence>
<dbReference type="RefSeq" id="WP_179977773.1">
    <property type="nucleotide sequence ID" value="NZ_JAJJPB010000016.1"/>
</dbReference>
<dbReference type="PROSITE" id="PS50931">
    <property type="entry name" value="HTH_LYSR"/>
    <property type="match status" value="1"/>
</dbReference>
<dbReference type="InterPro" id="IPR036388">
    <property type="entry name" value="WH-like_DNA-bd_sf"/>
</dbReference>
<evidence type="ECO:0000259" key="5">
    <source>
        <dbReference type="PROSITE" id="PS50931"/>
    </source>
</evidence>
<accession>A0ABS8N773</accession>
<dbReference type="InterPro" id="IPR036390">
    <property type="entry name" value="WH_DNA-bd_sf"/>
</dbReference>
<dbReference type="EMBL" id="JAJJPB010000016">
    <property type="protein sequence ID" value="MCC9295648.1"/>
    <property type="molecule type" value="Genomic_DNA"/>
</dbReference>
<protein>
    <submittedName>
        <fullName evidence="6">LysR family transcriptional regulator</fullName>
    </submittedName>
</protein>
<evidence type="ECO:0000256" key="4">
    <source>
        <dbReference type="ARBA" id="ARBA00023163"/>
    </source>
</evidence>
<dbReference type="InterPro" id="IPR005119">
    <property type="entry name" value="LysR_subst-bd"/>
</dbReference>
<dbReference type="SUPFAM" id="SSF46785">
    <property type="entry name" value="Winged helix' DNA-binding domain"/>
    <property type="match status" value="1"/>
</dbReference>
<gene>
    <name evidence="6" type="ORF">LN736_12340</name>
</gene>
<reference evidence="6" key="1">
    <citation type="submission" date="2021-11" db="EMBL/GenBank/DDBJ databases">
        <authorList>
            <person name="Qingchun L."/>
            <person name="Dong Z."/>
            <person name="Zongwei Q."/>
            <person name="Jia Z."/>
            <person name="Duotao L."/>
        </authorList>
    </citation>
    <scope>NUCLEOTIDE SEQUENCE</scope>
    <source>
        <strain evidence="6">WLY-B-L2</strain>
    </source>
</reference>
<comment type="caution">
    <text evidence="6">The sequence shown here is derived from an EMBL/GenBank/DDBJ whole genome shotgun (WGS) entry which is preliminary data.</text>
</comment>
<evidence type="ECO:0000313" key="7">
    <source>
        <dbReference type="Proteomes" id="UP001165422"/>
    </source>
</evidence>
<dbReference type="PANTHER" id="PTHR30126:SF39">
    <property type="entry name" value="HTH-TYPE TRANSCRIPTIONAL REGULATOR CYSL"/>
    <property type="match status" value="1"/>
</dbReference>
<sequence length="294" mass="33633">MNLNQLYYFKKLAELQHFTKAAQELYITQPTLSGSISSLEEELGIKLFVKNGRNAKLTKYGKQFYHYVCASLNELEKGIDYVKKETGNIAGSIDIGCVPTLYNFLPKAINRFLKTLNAKTKFNIFTNVTSEIVQGIKSEKYDIGFCSFLENEPDLEFIPIISQEFILIVNVNHTLAKEKFVNLKDIHNYSLITYRDNLSIGKSVKKLLKPFGLRATYAFDDEVAIGGIMSSTDKVGIVAHTPYLLQFHNLKLIKLDMPSKFNAHIVYMCYGKKHYHTIPVKTFISYIIKKEKKL</sequence>
<dbReference type="Pfam" id="PF03466">
    <property type="entry name" value="LysR_substrate"/>
    <property type="match status" value="1"/>
</dbReference>
<dbReference type="Pfam" id="PF00126">
    <property type="entry name" value="HTH_1"/>
    <property type="match status" value="1"/>
</dbReference>
<keyword evidence="2" id="KW-0805">Transcription regulation</keyword>
<evidence type="ECO:0000256" key="3">
    <source>
        <dbReference type="ARBA" id="ARBA00023125"/>
    </source>
</evidence>
<comment type="similarity">
    <text evidence="1">Belongs to the LysR transcriptional regulatory family.</text>
</comment>
<proteinExistence type="inferred from homology"/>
<keyword evidence="4" id="KW-0804">Transcription</keyword>
<organism evidence="6 7">
    <name type="scientific">Clostridium aromativorans</name>
    <dbReference type="NCBI Taxonomy" id="2836848"/>
    <lineage>
        <taxon>Bacteria</taxon>
        <taxon>Bacillati</taxon>
        <taxon>Bacillota</taxon>
        <taxon>Clostridia</taxon>
        <taxon>Eubacteriales</taxon>
        <taxon>Clostridiaceae</taxon>
        <taxon>Clostridium</taxon>
    </lineage>
</organism>
<evidence type="ECO:0000256" key="1">
    <source>
        <dbReference type="ARBA" id="ARBA00009437"/>
    </source>
</evidence>
<dbReference type="PRINTS" id="PR00039">
    <property type="entry name" value="HTHLYSR"/>
</dbReference>
<keyword evidence="3" id="KW-0238">DNA-binding</keyword>
<dbReference type="PANTHER" id="PTHR30126">
    <property type="entry name" value="HTH-TYPE TRANSCRIPTIONAL REGULATOR"/>
    <property type="match status" value="1"/>
</dbReference>
<dbReference type="Gene3D" id="3.40.190.290">
    <property type="match status" value="1"/>
</dbReference>